<dbReference type="EMBL" id="BNJK01000001">
    <property type="protein sequence ID" value="GHO91962.1"/>
    <property type="molecule type" value="Genomic_DNA"/>
</dbReference>
<dbReference type="PANTHER" id="PTHR42760">
    <property type="entry name" value="SHORT-CHAIN DEHYDROGENASES/REDUCTASES FAMILY MEMBER"/>
    <property type="match status" value="1"/>
</dbReference>
<proteinExistence type="inferred from homology"/>
<protein>
    <submittedName>
        <fullName evidence="3">3-oxoacyl-[acyl-carrier-protein] reductase FabG</fullName>
    </submittedName>
</protein>
<dbReference type="Proteomes" id="UP000597444">
    <property type="component" value="Unassembled WGS sequence"/>
</dbReference>
<reference evidence="3" key="1">
    <citation type="submission" date="2020-10" db="EMBL/GenBank/DDBJ databases">
        <title>Taxonomic study of unclassified bacteria belonging to the class Ktedonobacteria.</title>
        <authorList>
            <person name="Yabe S."/>
            <person name="Wang C.M."/>
            <person name="Zheng Y."/>
            <person name="Sakai Y."/>
            <person name="Cavaletti L."/>
            <person name="Monciardini P."/>
            <person name="Donadio S."/>
        </authorList>
    </citation>
    <scope>NUCLEOTIDE SEQUENCE</scope>
    <source>
        <strain evidence="3">ID150040</strain>
    </source>
</reference>
<dbReference type="Pfam" id="PF13561">
    <property type="entry name" value="adh_short_C2"/>
    <property type="match status" value="1"/>
</dbReference>
<dbReference type="InterPro" id="IPR020904">
    <property type="entry name" value="Sc_DH/Rdtase_CS"/>
</dbReference>
<evidence type="ECO:0000256" key="2">
    <source>
        <dbReference type="ARBA" id="ARBA00023002"/>
    </source>
</evidence>
<dbReference type="GO" id="GO:0016616">
    <property type="term" value="F:oxidoreductase activity, acting on the CH-OH group of donors, NAD or NADP as acceptor"/>
    <property type="evidence" value="ECO:0007669"/>
    <property type="project" value="TreeGrafter"/>
</dbReference>
<dbReference type="InterPro" id="IPR036291">
    <property type="entry name" value="NAD(P)-bd_dom_sf"/>
</dbReference>
<dbReference type="AlphaFoldDB" id="A0A8J3IIB1"/>
<keyword evidence="4" id="KW-1185">Reference proteome</keyword>
<dbReference type="InterPro" id="IPR002347">
    <property type="entry name" value="SDR_fam"/>
</dbReference>
<accession>A0A8J3IIB1</accession>
<dbReference type="PRINTS" id="PR00080">
    <property type="entry name" value="SDRFAMILY"/>
</dbReference>
<sequence>MEQSVKDQVAIVTGSAQGIGRAIALRLAQDGMDVVVADYREEGAKRVAEEIQALGRRSLALAVDVTRAEDRQRLFETTLTTLGRFDALVNNAAIQRVAMPLDVTEEHWDAVMNVNAKAVYFCCELALRHMLSQHSGRIVNMASLAGKAASTPQHPVYNVSKAAVIAMTKTFALTYAAEGVRVNAVCPGIIETPMQDVVDREFASVTGKTPLQIRNERVGRVPMGRIGEADDVASVVSFLIGPDSRYMTGQSINVTGGMITY</sequence>
<dbReference type="RefSeq" id="WP_220202826.1">
    <property type="nucleotide sequence ID" value="NZ_BNJK01000001.1"/>
</dbReference>
<dbReference type="NCBIfam" id="NF005559">
    <property type="entry name" value="PRK07231.1"/>
    <property type="match status" value="1"/>
</dbReference>
<name>A0A8J3IIB1_9CHLR</name>
<comment type="caution">
    <text evidence="3">The sequence shown here is derived from an EMBL/GenBank/DDBJ whole genome shotgun (WGS) entry which is preliminary data.</text>
</comment>
<dbReference type="Gene3D" id="3.40.50.720">
    <property type="entry name" value="NAD(P)-binding Rossmann-like Domain"/>
    <property type="match status" value="1"/>
</dbReference>
<dbReference type="SUPFAM" id="SSF51735">
    <property type="entry name" value="NAD(P)-binding Rossmann-fold domains"/>
    <property type="match status" value="1"/>
</dbReference>
<dbReference type="PRINTS" id="PR00081">
    <property type="entry name" value="GDHRDH"/>
</dbReference>
<dbReference type="PROSITE" id="PS00061">
    <property type="entry name" value="ADH_SHORT"/>
    <property type="match status" value="1"/>
</dbReference>
<gene>
    <name evidence="3" type="primary">fabG_1</name>
    <name evidence="3" type="ORF">KSF_020100</name>
</gene>
<keyword evidence="2" id="KW-0560">Oxidoreductase</keyword>
<organism evidence="3 4">
    <name type="scientific">Reticulibacter mediterranei</name>
    <dbReference type="NCBI Taxonomy" id="2778369"/>
    <lineage>
        <taxon>Bacteria</taxon>
        <taxon>Bacillati</taxon>
        <taxon>Chloroflexota</taxon>
        <taxon>Ktedonobacteria</taxon>
        <taxon>Ktedonobacterales</taxon>
        <taxon>Reticulibacteraceae</taxon>
        <taxon>Reticulibacter</taxon>
    </lineage>
</organism>
<comment type="similarity">
    <text evidence="1">Belongs to the short-chain dehydrogenases/reductases (SDR) family.</text>
</comment>
<evidence type="ECO:0000256" key="1">
    <source>
        <dbReference type="ARBA" id="ARBA00006484"/>
    </source>
</evidence>
<evidence type="ECO:0000313" key="4">
    <source>
        <dbReference type="Proteomes" id="UP000597444"/>
    </source>
</evidence>
<evidence type="ECO:0000313" key="3">
    <source>
        <dbReference type="EMBL" id="GHO91962.1"/>
    </source>
</evidence>
<dbReference type="FunFam" id="3.40.50.720:FF:000084">
    <property type="entry name" value="Short-chain dehydrogenase reductase"/>
    <property type="match status" value="1"/>
</dbReference>